<keyword evidence="5" id="KW-0677">Repeat</keyword>
<evidence type="ECO:0000256" key="11">
    <source>
        <dbReference type="ARBA" id="ARBA00023277"/>
    </source>
</evidence>
<evidence type="ECO:0000259" key="14">
    <source>
        <dbReference type="Pfam" id="PF11721"/>
    </source>
</evidence>
<evidence type="ECO:0000313" key="15">
    <source>
        <dbReference type="EMBL" id="KYC35510.1"/>
    </source>
</evidence>
<evidence type="ECO:0000256" key="9">
    <source>
        <dbReference type="ARBA" id="ARBA00023136"/>
    </source>
</evidence>
<feature type="domain" description="Calx-beta" evidence="12">
    <location>
        <begin position="767"/>
        <end position="830"/>
    </location>
</feature>
<organism evidence="15 16">
    <name type="scientific">Scytonema hofmannii PCC 7110</name>
    <dbReference type="NCBI Taxonomy" id="128403"/>
    <lineage>
        <taxon>Bacteria</taxon>
        <taxon>Bacillati</taxon>
        <taxon>Cyanobacteriota</taxon>
        <taxon>Cyanophyceae</taxon>
        <taxon>Nostocales</taxon>
        <taxon>Scytonemataceae</taxon>
        <taxon>Scytonema</taxon>
    </lineage>
</organism>
<dbReference type="Gene3D" id="2.60.120.430">
    <property type="entry name" value="Galactose-binding lectin"/>
    <property type="match status" value="4"/>
</dbReference>
<evidence type="ECO:0000259" key="13">
    <source>
        <dbReference type="Pfam" id="PF07995"/>
    </source>
</evidence>
<dbReference type="PANTHER" id="PTHR13460:SF0">
    <property type="entry name" value="MALECTIN"/>
    <property type="match status" value="1"/>
</dbReference>
<feature type="domain" description="Glucose/Sorbosone dehydrogenase" evidence="13">
    <location>
        <begin position="1575"/>
        <end position="1756"/>
    </location>
</feature>
<gene>
    <name evidence="15" type="ORF">WA1_06700</name>
</gene>
<evidence type="ECO:0000259" key="12">
    <source>
        <dbReference type="Pfam" id="PF03160"/>
    </source>
</evidence>
<evidence type="ECO:0000313" key="16">
    <source>
        <dbReference type="Proteomes" id="UP000076925"/>
    </source>
</evidence>
<dbReference type="InterPro" id="IPR021720">
    <property type="entry name" value="Malectin_dom"/>
</dbReference>
<evidence type="ECO:0000256" key="7">
    <source>
        <dbReference type="ARBA" id="ARBA00022837"/>
    </source>
</evidence>
<feature type="domain" description="Malectin" evidence="14">
    <location>
        <begin position="840"/>
        <end position="978"/>
    </location>
</feature>
<reference evidence="15 16" key="1">
    <citation type="journal article" date="2013" name="Genome Biol. Evol.">
        <title>Genomes of Stigonematalean cyanobacteria (subsection V) and the evolution of oxygenic photosynthesis from prokaryotes to plastids.</title>
        <authorList>
            <person name="Dagan T."/>
            <person name="Roettger M."/>
            <person name="Stucken K."/>
            <person name="Landan G."/>
            <person name="Koch R."/>
            <person name="Major P."/>
            <person name="Gould S.B."/>
            <person name="Goremykin V.V."/>
            <person name="Rippka R."/>
            <person name="Tandeau de Marsac N."/>
            <person name="Gugger M."/>
            <person name="Lockhart P.J."/>
            <person name="Allen J.F."/>
            <person name="Brune I."/>
            <person name="Maus I."/>
            <person name="Puhler A."/>
            <person name="Martin W.F."/>
        </authorList>
    </citation>
    <scope>NUCLEOTIDE SEQUENCE [LARGE SCALE GENOMIC DNA]</scope>
    <source>
        <strain evidence="15 16">PCC 7110</strain>
    </source>
</reference>
<proteinExistence type="inferred from homology"/>
<name>A0A139WSV6_9CYAN</name>
<keyword evidence="11" id="KW-0119">Carbohydrate metabolism</keyword>
<dbReference type="InterPro" id="IPR012938">
    <property type="entry name" value="Glc/Sorbosone_DH"/>
</dbReference>
<dbReference type="InterPro" id="IPR038081">
    <property type="entry name" value="CalX-like_sf"/>
</dbReference>
<dbReference type="Pfam" id="PF03160">
    <property type="entry name" value="Calx-beta"/>
    <property type="match status" value="3"/>
</dbReference>
<evidence type="ECO:0000256" key="8">
    <source>
        <dbReference type="ARBA" id="ARBA00022989"/>
    </source>
</evidence>
<dbReference type="Pfam" id="PF07995">
    <property type="entry name" value="GSDH"/>
    <property type="match status" value="1"/>
</dbReference>
<dbReference type="RefSeq" id="WP_017748947.1">
    <property type="nucleotide sequence ID" value="NZ_KQ976354.1"/>
</dbReference>
<dbReference type="Proteomes" id="UP000076925">
    <property type="component" value="Unassembled WGS sequence"/>
</dbReference>
<evidence type="ECO:0000256" key="4">
    <source>
        <dbReference type="ARBA" id="ARBA00022729"/>
    </source>
</evidence>
<dbReference type="SUPFAM" id="SSF49785">
    <property type="entry name" value="Galactose-binding domain-like"/>
    <property type="match status" value="4"/>
</dbReference>
<evidence type="ECO:0000256" key="3">
    <source>
        <dbReference type="ARBA" id="ARBA00022692"/>
    </source>
</evidence>
<feature type="domain" description="Calx-beta" evidence="12">
    <location>
        <begin position="1033"/>
        <end position="1096"/>
    </location>
</feature>
<feature type="domain" description="Calx-beta" evidence="12">
    <location>
        <begin position="500"/>
        <end position="565"/>
    </location>
</feature>
<keyword evidence="10" id="KW-0325">Glycoprotein</keyword>
<evidence type="ECO:0000256" key="10">
    <source>
        <dbReference type="ARBA" id="ARBA00023180"/>
    </source>
</evidence>
<dbReference type="GO" id="GO:0016020">
    <property type="term" value="C:membrane"/>
    <property type="evidence" value="ECO:0007669"/>
    <property type="project" value="InterPro"/>
</dbReference>
<evidence type="ECO:0000256" key="1">
    <source>
        <dbReference type="ARBA" id="ARBA00004115"/>
    </source>
</evidence>
<protein>
    <recommendedName>
        <fullName evidence="17">Malectin domain-containing protein</fullName>
    </recommendedName>
</protein>
<dbReference type="Pfam" id="PF11721">
    <property type="entry name" value="Malectin"/>
    <property type="match status" value="4"/>
</dbReference>
<dbReference type="GO" id="GO:0007154">
    <property type="term" value="P:cell communication"/>
    <property type="evidence" value="ECO:0007669"/>
    <property type="project" value="InterPro"/>
</dbReference>
<dbReference type="InterPro" id="IPR011041">
    <property type="entry name" value="Quinoprot_gluc/sorb_DH_b-prop"/>
</dbReference>
<dbReference type="SUPFAM" id="SSF141072">
    <property type="entry name" value="CalX-like"/>
    <property type="match status" value="3"/>
</dbReference>
<dbReference type="EMBL" id="ANNX02000051">
    <property type="protein sequence ID" value="KYC35510.1"/>
    <property type="molecule type" value="Genomic_DNA"/>
</dbReference>
<feature type="domain" description="Malectin" evidence="14">
    <location>
        <begin position="308"/>
        <end position="446"/>
    </location>
</feature>
<comment type="similarity">
    <text evidence="2">Belongs to the malectin family.</text>
</comment>
<keyword evidence="7" id="KW-0106">Calcium</keyword>
<dbReference type="InterPro" id="IPR003644">
    <property type="entry name" value="Calx_beta"/>
</dbReference>
<keyword evidence="9" id="KW-0472">Membrane</keyword>
<keyword evidence="6" id="KW-0256">Endoplasmic reticulum</keyword>
<dbReference type="InterPro" id="IPR011042">
    <property type="entry name" value="6-blade_b-propeller_TolB-like"/>
</dbReference>
<evidence type="ECO:0000256" key="2">
    <source>
        <dbReference type="ARBA" id="ARBA00009141"/>
    </source>
</evidence>
<dbReference type="PANTHER" id="PTHR13460">
    <property type="match status" value="1"/>
</dbReference>
<dbReference type="SUPFAM" id="SSF50952">
    <property type="entry name" value="Soluble quinoprotein glucose dehydrogenase"/>
    <property type="match status" value="1"/>
</dbReference>
<dbReference type="STRING" id="128403.WA1_06700"/>
<dbReference type="OrthoDB" id="414973at2"/>
<feature type="domain" description="Malectin" evidence="14">
    <location>
        <begin position="574"/>
        <end position="712"/>
    </location>
</feature>
<evidence type="ECO:0000256" key="6">
    <source>
        <dbReference type="ARBA" id="ARBA00022824"/>
    </source>
</evidence>
<dbReference type="InterPro" id="IPR008979">
    <property type="entry name" value="Galactose-bd-like_sf"/>
</dbReference>
<feature type="domain" description="Malectin" evidence="14">
    <location>
        <begin position="1106"/>
        <end position="1249"/>
    </location>
</feature>
<evidence type="ECO:0008006" key="17">
    <source>
        <dbReference type="Google" id="ProtNLM"/>
    </source>
</evidence>
<comment type="caution">
    <text evidence="15">The sequence shown here is derived from an EMBL/GenBank/DDBJ whole genome shotgun (WGS) entry which is preliminary data.</text>
</comment>
<sequence length="1870" mass="197026">MVNKALFTIDPSSSGINTSTYTASSFKITNNSTTGQKINRVLIDLSSSILPDLIFDPYGTAGDSTAKGFTVDNEGSTGYVSYNYLKAHDSGFDALEIIFNGFDPGKTFTFSIDVDPTSIKGLPAPGPNESGSVSGLELVGTTVTVDFSDNTSYTGQTYRIPNSSDGSQVIIQPNIPVKPTLEVLGLTSTQSTVSEANQTVRVYGSQGASVNLLVMEAGLFTNNGSGFDLDPFEANSAISVNEKVVTIGAAGYVDIPITLTNSHADGGRNHIVAVAKASDGSTSLLSTVQVVQLAASPNNNPAPTPGAIRINAGGEAYTDTTGHLWSADQYFSGGSAKNYASAIANTVEDPLYQNERTGKTINYAIPVANGEYTVNLKLAELYWGSAGKRIFDVSAENQLFFDNLDIFAESGAKNQALDKSFKTIVTDGVLNLSFVASADNAKIDAIEITPVGSPTPSVLVQPTGGSTSVAEGGATDSYSLVLSTKPTANVTINLAVGNQLSANKTSVTFTPDNWNIAQTITLTAVDDTVVEGSQTASITHTVSSSDSNYNTISVPNVAVTIADNDRPAPTSAAIRINAGGQAYTDTTGHLWSADQYFLNGKLYSTAAAIANTVEDPLYQNERSGKILDYAIPVANGEYTVNLKLAELYWGSAGKRIFDVSAENQLFFDNLDIFAESGAKNKALDKSFKTIVTDGVLNLSFVASVDNAKIDAIEIVPVGTPTPSVLIQPTGGSTSVTEGGATDSYSLALSTKPTANVTINLAVGNQLSANKTSVTFTPDNWNIAQTITLTAVDDTVVEGSQTASITHTVSSTDSNYSSLSVPNVSVTIADNDNSAPTPGAIRINTGGEAYTDTTGLLWSADQYFSGGTAKNYASAIANTVEDPLYQNERTGKTVNYAIPVANGEYTVNLKLAELYWGSAGKRIFDVSAENQLFFDNLDIFAESGAKNQALDKSFKTIVTDGVLNLSFVASVDNAKIDAIEIVPVGTPTPSVLVQPTGGSTSVTEGGATDSYSLVLSTKPTANVTINLAVGNQLSANKTSVTFTPDNWNTAQTITLTAVDDTVVEGAQTASITHTVSSTDSNYSNLSVPNVSVTIADNDSPVPTPGTIRIDVGAQQAYTDLAGNVWSPDQHFLNGTIFTTGAAIAKTDDDPLYQTHRTAKNLAYEIPVANGNYLVNLHFAESYWNDYGQRVFDISLEGEQVYDNLDIFGQSKNAFFPGKNSALALSFPEITVTDSKLNVNFAASFDNAALAALEVIPLTGPRMILHQTARSTEVMEGGYNDTYSIVLNTKPTANVTINLTTDSQISTDKTSVTFTPNNWNVAQAIAVNAINDTLAEGAQTVNIAHTITSADSDYSSLSASNLAVKVIDNELPPINFTKKKVAAIGDPTTGAWGPDGRLYVGTYSGEIRAYTFDDNYNVIGTQIINTLMSLPNSDILGIAFNPFDSTPKIYVSHSKLYGNGGSSFPETELSEYSGQVSVLEGPNFSVVKPLITGLPVSNHDHGVNGLTFDNQGNLYIAVGGNTNGGVPNSSIGGLPESPFTAAILKADITKANFNGQIEYVLPPDFEPPSGLTFDAEDSQVFGDEAKVASGVDVSVYASGLRNPYDVAFTTKGILYATDNGHNKGFGSLSTSATTEIPAYGTPDELNLVEEGNYYGHPNRNRGSEDDRQNVFYGPSQASIPGVYTAPLTTMSPSTNGIVEYRATTFNNQLRGDLFAQQWNKQLYNFSLSSNGRQVQKVDSLTGVTDGLDIEVGPGGVIFGMDFAEDAITVATPNDSSIVGMKAFDIDRWRAAATGGGQFIIGGVNFGSLADTTVKIGGQNATLTSVSGKRIMGTLPSFSNPSNDLLDIEVYSNGQQSMIPDAFLALSGNTGLG</sequence>
<keyword evidence="3" id="KW-0812">Transmembrane</keyword>
<keyword evidence="4" id="KW-0732">Signal</keyword>
<evidence type="ECO:0000256" key="5">
    <source>
        <dbReference type="ARBA" id="ARBA00022737"/>
    </source>
</evidence>
<comment type="subcellular location">
    <subcellularLocation>
        <location evidence="1">Endoplasmic reticulum membrane</location>
        <topology evidence="1">Single-pass type I membrane protein</topology>
    </subcellularLocation>
</comment>
<keyword evidence="16" id="KW-1185">Reference proteome</keyword>
<accession>A0A139WSV6</accession>
<dbReference type="InterPro" id="IPR039155">
    <property type="entry name" value="MLEC"/>
</dbReference>
<dbReference type="Gene3D" id="2.120.10.30">
    <property type="entry name" value="TolB, C-terminal domain"/>
    <property type="match status" value="1"/>
</dbReference>
<dbReference type="GO" id="GO:0030246">
    <property type="term" value="F:carbohydrate binding"/>
    <property type="evidence" value="ECO:0007669"/>
    <property type="project" value="InterPro"/>
</dbReference>
<keyword evidence="8" id="KW-1133">Transmembrane helix</keyword>